<dbReference type="GO" id="GO:0032839">
    <property type="term" value="C:dendrite cytoplasm"/>
    <property type="evidence" value="ECO:0007669"/>
    <property type="project" value="GOC"/>
</dbReference>
<feature type="domain" description="DRBM" evidence="4">
    <location>
        <begin position="167"/>
        <end position="191"/>
    </location>
</feature>
<dbReference type="AlphaFoldDB" id="A0A0L7LPF9"/>
<dbReference type="GO" id="GO:0008298">
    <property type="term" value="P:intracellular mRNA localization"/>
    <property type="evidence" value="ECO:0007669"/>
    <property type="project" value="TreeGrafter"/>
</dbReference>
<dbReference type="EMBL" id="JTDY01000456">
    <property type="protein sequence ID" value="KOB77096.1"/>
    <property type="molecule type" value="Genomic_DNA"/>
</dbReference>
<evidence type="ECO:0000256" key="2">
    <source>
        <dbReference type="ARBA" id="ARBA00022884"/>
    </source>
</evidence>
<evidence type="ECO:0000313" key="5">
    <source>
        <dbReference type="EMBL" id="KOB77096.1"/>
    </source>
</evidence>
<dbReference type="PANTHER" id="PTHR46054">
    <property type="entry name" value="MATERNAL EFFECT PROTEIN STAUFEN"/>
    <property type="match status" value="1"/>
</dbReference>
<feature type="domain" description="DRBM" evidence="4">
    <location>
        <begin position="62"/>
        <end position="129"/>
    </location>
</feature>
<reference evidence="5 6" key="1">
    <citation type="journal article" date="2015" name="Genome Biol. Evol.">
        <title>The genome of winter moth (Operophtera brumata) provides a genomic perspective on sexual dimorphism and phenology.</title>
        <authorList>
            <person name="Derks M.F."/>
            <person name="Smit S."/>
            <person name="Salis L."/>
            <person name="Schijlen E."/>
            <person name="Bossers A."/>
            <person name="Mateman C."/>
            <person name="Pijl A.S."/>
            <person name="de Ridder D."/>
            <person name="Groenen M.A."/>
            <person name="Visser M.E."/>
            <person name="Megens H.J."/>
        </authorList>
    </citation>
    <scope>NUCLEOTIDE SEQUENCE [LARGE SCALE GENOMIC DNA]</scope>
    <source>
        <strain evidence="5">WM2013NL</strain>
        <tissue evidence="5">Head and thorax</tissue>
    </source>
</reference>
<dbReference type="GO" id="GO:0010494">
    <property type="term" value="C:cytoplasmic stress granule"/>
    <property type="evidence" value="ECO:0007669"/>
    <property type="project" value="TreeGrafter"/>
</dbReference>
<dbReference type="Gene3D" id="3.30.160.20">
    <property type="match status" value="4"/>
</dbReference>
<name>A0A0L7LPF9_OPEBR</name>
<dbReference type="CDD" id="cd19859">
    <property type="entry name" value="DSRM_STAU_rpt3"/>
    <property type="match status" value="1"/>
</dbReference>
<comment type="caution">
    <text evidence="5">The sequence shown here is derived from an EMBL/GenBank/DDBJ whole genome shotgun (WGS) entry which is preliminary data.</text>
</comment>
<dbReference type="SMART" id="SM00358">
    <property type="entry name" value="DSRM"/>
    <property type="match status" value="1"/>
</dbReference>
<evidence type="ECO:0000256" key="1">
    <source>
        <dbReference type="ARBA" id="ARBA00022737"/>
    </source>
</evidence>
<dbReference type="InterPro" id="IPR051740">
    <property type="entry name" value="DRBM-containing_protein"/>
</dbReference>
<dbReference type="CDD" id="cd19861">
    <property type="entry name" value="DSRM_STAU_rpt5"/>
    <property type="match status" value="1"/>
</dbReference>
<dbReference type="GO" id="GO:0035418">
    <property type="term" value="P:protein localization to synapse"/>
    <property type="evidence" value="ECO:0007669"/>
    <property type="project" value="TreeGrafter"/>
</dbReference>
<dbReference type="GO" id="GO:0007281">
    <property type="term" value="P:germ cell development"/>
    <property type="evidence" value="ECO:0007669"/>
    <property type="project" value="TreeGrafter"/>
</dbReference>
<dbReference type="PROSITE" id="PS50137">
    <property type="entry name" value="DS_RBD"/>
    <property type="match status" value="2"/>
</dbReference>
<dbReference type="Proteomes" id="UP000037510">
    <property type="component" value="Unassembled WGS sequence"/>
</dbReference>
<dbReference type="GO" id="GO:0010468">
    <property type="term" value="P:regulation of gene expression"/>
    <property type="evidence" value="ECO:0007669"/>
    <property type="project" value="UniProtKB-ARBA"/>
</dbReference>
<evidence type="ECO:0000313" key="6">
    <source>
        <dbReference type="Proteomes" id="UP000037510"/>
    </source>
</evidence>
<dbReference type="Pfam" id="PF16482">
    <property type="entry name" value="Staufen_C"/>
    <property type="match status" value="1"/>
</dbReference>
<dbReference type="GO" id="GO:0003725">
    <property type="term" value="F:double-stranded RNA binding"/>
    <property type="evidence" value="ECO:0007669"/>
    <property type="project" value="TreeGrafter"/>
</dbReference>
<dbReference type="SUPFAM" id="SSF54768">
    <property type="entry name" value="dsRNA-binding domain-like"/>
    <property type="match status" value="2"/>
</dbReference>
<evidence type="ECO:0000256" key="3">
    <source>
        <dbReference type="PROSITE-ProRule" id="PRU00266"/>
    </source>
</evidence>
<dbReference type="FunFam" id="3.30.160.20:FF:000007">
    <property type="entry name" value="Double-stranded RNA-binding protein Staufen homolog 1"/>
    <property type="match status" value="1"/>
</dbReference>
<dbReference type="Pfam" id="PF00035">
    <property type="entry name" value="dsrm"/>
    <property type="match status" value="1"/>
</dbReference>
<keyword evidence="2 3" id="KW-0694">RNA-binding</keyword>
<keyword evidence="6" id="KW-1185">Reference proteome</keyword>
<sequence length="353" mass="37849">MPTVELNALAMKLCQPAVYTSVPPVPLAVSVPGMVRGRSWVGFPRLAGPALVSDPLSSEVKSPVSLVHELALKRNLTVIFTVKSERGPPHMRVFITICTVGDMETEGEGNGKKVSKRRAAEKMLEEMRTRWPPAMLRPRPALDKRRHQPTKKKPRNLIKCVAPPHAATGLGPNKKAAKRRAAHNVLLAMEINSNAPEPVPVLAATKEPMGNGTSGGTVAAAGGSSPGAKDQLMYLAHLLGFTVQFSDFPKRNHGEYLSLVSLSTEPPVMCHGGGPSTAHSHEQCSRAALRALALMGLDTARAPRCAPWRSWCSTREYLSLSTEPPVMCHGGGPSTAHSHEQCSRAALLMGLDT</sequence>
<dbReference type="GO" id="GO:0005886">
    <property type="term" value="C:plasma membrane"/>
    <property type="evidence" value="ECO:0007669"/>
    <property type="project" value="TreeGrafter"/>
</dbReference>
<keyword evidence="1" id="KW-0677">Repeat</keyword>
<accession>A0A0L7LPF9</accession>
<dbReference type="GO" id="GO:0098964">
    <property type="term" value="P:anterograde dendritic transport of messenger ribonucleoprotein complex"/>
    <property type="evidence" value="ECO:0007669"/>
    <property type="project" value="TreeGrafter"/>
</dbReference>
<proteinExistence type="predicted"/>
<dbReference type="GO" id="GO:0003729">
    <property type="term" value="F:mRNA binding"/>
    <property type="evidence" value="ECO:0007669"/>
    <property type="project" value="TreeGrafter"/>
</dbReference>
<dbReference type="PANTHER" id="PTHR46054:SF3">
    <property type="entry name" value="MATERNAL EFFECT PROTEIN STAUFEN"/>
    <property type="match status" value="1"/>
</dbReference>
<dbReference type="STRING" id="104452.A0A0L7LPF9"/>
<dbReference type="InterPro" id="IPR014720">
    <property type="entry name" value="dsRBD_dom"/>
</dbReference>
<dbReference type="GO" id="GO:0043025">
    <property type="term" value="C:neuronal cell body"/>
    <property type="evidence" value="ECO:0007669"/>
    <property type="project" value="TreeGrafter"/>
</dbReference>
<gene>
    <name evidence="5" type="ORF">OBRU01_04150</name>
</gene>
<protein>
    <submittedName>
        <fullName evidence="5">Staufen</fullName>
    </submittedName>
</protein>
<evidence type="ECO:0000259" key="4">
    <source>
        <dbReference type="PROSITE" id="PS50137"/>
    </source>
</evidence>
<dbReference type="InterPro" id="IPR032478">
    <property type="entry name" value="Staufen_C"/>
</dbReference>
<organism evidence="5 6">
    <name type="scientific">Operophtera brumata</name>
    <name type="common">Winter moth</name>
    <name type="synonym">Phalaena brumata</name>
    <dbReference type="NCBI Taxonomy" id="104452"/>
    <lineage>
        <taxon>Eukaryota</taxon>
        <taxon>Metazoa</taxon>
        <taxon>Ecdysozoa</taxon>
        <taxon>Arthropoda</taxon>
        <taxon>Hexapoda</taxon>
        <taxon>Insecta</taxon>
        <taxon>Pterygota</taxon>
        <taxon>Neoptera</taxon>
        <taxon>Endopterygota</taxon>
        <taxon>Lepidoptera</taxon>
        <taxon>Glossata</taxon>
        <taxon>Ditrysia</taxon>
        <taxon>Geometroidea</taxon>
        <taxon>Geometridae</taxon>
        <taxon>Larentiinae</taxon>
        <taxon>Operophtera</taxon>
    </lineage>
</organism>